<protein>
    <submittedName>
        <fullName evidence="2">Holin</fullName>
    </submittedName>
</protein>
<name>A0A5B8HK21_9GAMM</name>
<feature type="transmembrane region" description="Helical" evidence="1">
    <location>
        <begin position="6"/>
        <end position="27"/>
    </location>
</feature>
<keyword evidence="3" id="KW-1185">Reference proteome</keyword>
<feature type="transmembrane region" description="Helical" evidence="1">
    <location>
        <begin position="39"/>
        <end position="58"/>
    </location>
</feature>
<evidence type="ECO:0000313" key="3">
    <source>
        <dbReference type="Proteomes" id="UP000320591"/>
    </source>
</evidence>
<accession>A0A5B8HK21</accession>
<dbReference type="OrthoDB" id="6487448at2"/>
<sequence>MYDGQQLIAALIAAAMTLIGSVAKYAYTSSKNVPIRNHIVISAFAGAMMYLLGIQQGWSLPLVGMCCGLAGWHGASIIRRINPPGVNINGDDDGRKQ</sequence>
<evidence type="ECO:0000313" key="2">
    <source>
        <dbReference type="EMBL" id="QDX29539.1"/>
    </source>
</evidence>
<dbReference type="AlphaFoldDB" id="A0A5B8HK21"/>
<organism evidence="2 3">
    <name type="scientific">Dickeya poaceiphila</name>
    <dbReference type="NCBI Taxonomy" id="568768"/>
    <lineage>
        <taxon>Bacteria</taxon>
        <taxon>Pseudomonadati</taxon>
        <taxon>Pseudomonadota</taxon>
        <taxon>Gammaproteobacteria</taxon>
        <taxon>Enterobacterales</taxon>
        <taxon>Pectobacteriaceae</taxon>
        <taxon>Dickeya</taxon>
    </lineage>
</organism>
<dbReference type="KEGG" id="dic:Dpoa569_0001314"/>
<dbReference type="EMBL" id="CP042220">
    <property type="protein sequence ID" value="QDX29539.1"/>
    <property type="molecule type" value="Genomic_DNA"/>
</dbReference>
<keyword evidence="1" id="KW-0812">Transmembrane</keyword>
<dbReference type="RefSeq" id="WP_050569469.1">
    <property type="nucleotide sequence ID" value="NZ_CM001975.1"/>
</dbReference>
<keyword evidence="1" id="KW-0472">Membrane</keyword>
<keyword evidence="1" id="KW-1133">Transmembrane helix</keyword>
<reference evidence="2 3" key="1">
    <citation type="journal article" date="2019" name="Environ. Microbiol.">
        <title>The phytopathogenic nature of Dickeya aquatica 174/2 and the dynamic early evolution of Dickeya pathogenicity.</title>
        <authorList>
            <person name="Duprey A."/>
            <person name="Taib N."/>
            <person name="Leonard S."/>
            <person name="Garin T."/>
            <person name="Flandrois J.P."/>
            <person name="Nasser W."/>
            <person name="Brochier-Armanet C."/>
            <person name="Reverchon S."/>
        </authorList>
    </citation>
    <scope>NUCLEOTIDE SEQUENCE [LARGE SCALE GENOMIC DNA]</scope>
    <source>
        <strain evidence="2 3">NCPPB 569</strain>
    </source>
</reference>
<gene>
    <name evidence="2" type="ORF">Dpoa569_0001314</name>
</gene>
<proteinExistence type="predicted"/>
<dbReference type="Proteomes" id="UP000320591">
    <property type="component" value="Chromosome"/>
</dbReference>
<evidence type="ECO:0000256" key="1">
    <source>
        <dbReference type="SAM" id="Phobius"/>
    </source>
</evidence>